<feature type="compositionally biased region" description="Basic residues" evidence="1">
    <location>
        <begin position="873"/>
        <end position="885"/>
    </location>
</feature>
<dbReference type="PANTHER" id="PTHR48125:SF12">
    <property type="entry name" value="AT HOOK TRANSCRIPTION FACTOR FAMILY-RELATED"/>
    <property type="match status" value="1"/>
</dbReference>
<feature type="compositionally biased region" description="Polar residues" evidence="1">
    <location>
        <begin position="658"/>
        <end position="676"/>
    </location>
</feature>
<feature type="compositionally biased region" description="Basic and acidic residues" evidence="1">
    <location>
        <begin position="1095"/>
        <end position="1108"/>
    </location>
</feature>
<evidence type="ECO:0000313" key="2">
    <source>
        <dbReference type="EMBL" id="TFK88353.1"/>
    </source>
</evidence>
<accession>A0A5C3PQI7</accession>
<dbReference type="EMBL" id="ML211116">
    <property type="protein sequence ID" value="TFK88353.1"/>
    <property type="molecule type" value="Genomic_DNA"/>
</dbReference>
<proteinExistence type="predicted"/>
<feature type="region of interest" description="Disordered" evidence="1">
    <location>
        <begin position="1373"/>
        <end position="1394"/>
    </location>
</feature>
<feature type="region of interest" description="Disordered" evidence="1">
    <location>
        <begin position="1155"/>
        <end position="1178"/>
    </location>
</feature>
<feature type="compositionally biased region" description="Low complexity" evidence="1">
    <location>
        <begin position="792"/>
        <end position="804"/>
    </location>
</feature>
<reference evidence="2 3" key="1">
    <citation type="journal article" date="2019" name="Nat. Ecol. Evol.">
        <title>Megaphylogeny resolves global patterns of mushroom evolution.</title>
        <authorList>
            <person name="Varga T."/>
            <person name="Krizsan K."/>
            <person name="Foldi C."/>
            <person name="Dima B."/>
            <person name="Sanchez-Garcia M."/>
            <person name="Sanchez-Ramirez S."/>
            <person name="Szollosi G.J."/>
            <person name="Szarkandi J.G."/>
            <person name="Papp V."/>
            <person name="Albert L."/>
            <person name="Andreopoulos W."/>
            <person name="Angelini C."/>
            <person name="Antonin V."/>
            <person name="Barry K.W."/>
            <person name="Bougher N.L."/>
            <person name="Buchanan P."/>
            <person name="Buyck B."/>
            <person name="Bense V."/>
            <person name="Catcheside P."/>
            <person name="Chovatia M."/>
            <person name="Cooper J."/>
            <person name="Damon W."/>
            <person name="Desjardin D."/>
            <person name="Finy P."/>
            <person name="Geml J."/>
            <person name="Haridas S."/>
            <person name="Hughes K."/>
            <person name="Justo A."/>
            <person name="Karasinski D."/>
            <person name="Kautmanova I."/>
            <person name="Kiss B."/>
            <person name="Kocsube S."/>
            <person name="Kotiranta H."/>
            <person name="LaButti K.M."/>
            <person name="Lechner B.E."/>
            <person name="Liimatainen K."/>
            <person name="Lipzen A."/>
            <person name="Lukacs Z."/>
            <person name="Mihaltcheva S."/>
            <person name="Morgado L.N."/>
            <person name="Niskanen T."/>
            <person name="Noordeloos M.E."/>
            <person name="Ohm R.A."/>
            <person name="Ortiz-Santana B."/>
            <person name="Ovrebo C."/>
            <person name="Racz N."/>
            <person name="Riley R."/>
            <person name="Savchenko A."/>
            <person name="Shiryaev A."/>
            <person name="Soop K."/>
            <person name="Spirin V."/>
            <person name="Szebenyi C."/>
            <person name="Tomsovsky M."/>
            <person name="Tulloss R.E."/>
            <person name="Uehling J."/>
            <person name="Grigoriev I.V."/>
            <person name="Vagvolgyi C."/>
            <person name="Papp T."/>
            <person name="Martin F.M."/>
            <person name="Miettinen O."/>
            <person name="Hibbett D.S."/>
            <person name="Nagy L.G."/>
        </authorList>
    </citation>
    <scope>NUCLEOTIDE SEQUENCE [LARGE SCALE GENOMIC DNA]</scope>
    <source>
        <strain evidence="2 3">HHB13444</strain>
    </source>
</reference>
<feature type="compositionally biased region" description="Basic and acidic residues" evidence="1">
    <location>
        <begin position="972"/>
        <end position="1013"/>
    </location>
</feature>
<dbReference type="Proteomes" id="UP000308197">
    <property type="component" value="Unassembled WGS sequence"/>
</dbReference>
<feature type="region of interest" description="Disordered" evidence="1">
    <location>
        <begin position="649"/>
        <end position="676"/>
    </location>
</feature>
<feature type="region of interest" description="Disordered" evidence="1">
    <location>
        <begin position="586"/>
        <end position="626"/>
    </location>
</feature>
<protein>
    <submittedName>
        <fullName evidence="2">Uncharacterized protein</fullName>
    </submittedName>
</protein>
<name>A0A5C3PQI7_9APHY</name>
<feature type="region of interest" description="Disordered" evidence="1">
    <location>
        <begin position="1295"/>
        <end position="1328"/>
    </location>
</feature>
<evidence type="ECO:0000256" key="1">
    <source>
        <dbReference type="SAM" id="MobiDB-lite"/>
    </source>
</evidence>
<feature type="region of interest" description="Disordered" evidence="1">
    <location>
        <begin position="723"/>
        <end position="1108"/>
    </location>
</feature>
<evidence type="ECO:0000313" key="3">
    <source>
        <dbReference type="Proteomes" id="UP000308197"/>
    </source>
</evidence>
<feature type="compositionally biased region" description="Low complexity" evidence="1">
    <location>
        <begin position="1077"/>
        <end position="1094"/>
    </location>
</feature>
<gene>
    <name evidence="2" type="ORF">K466DRAFT_662380</name>
</gene>
<feature type="compositionally biased region" description="Basic and acidic residues" evidence="1">
    <location>
        <begin position="934"/>
        <end position="964"/>
    </location>
</feature>
<keyword evidence="3" id="KW-1185">Reference proteome</keyword>
<sequence>MEHPEDALKAVDAAIAKCKVRERKRLADTSGQVSTHLVLLKLSTISKQLSDKLASFLRDSLRVLYAGVPVPALRLAAVIFESVYHNRILAALGGGQSEQKDLWESVLYALLSGVLDFLDAHQTKAAKDAVGEALFPVLCGICFSLTAPKTGVDLRCTAYNILTDAAASHQVNQGRLRDPKVLGGERLGSCIWRTQGAQRIYSVHLHSVMLFVDYLPLEGLLNLFARALPSTNNSAGGRAKRTAFIHVAFKNTAPPEAANIARSVTNLLEDVPSSDWEETCLKIVDAFAKGNIAYPQPLAINGLVVHDVTYPSDRLYADGKTFLANVLLGDDQYESLEIPYTSIRKFSLDRAGEGQIRATLDLSMAPRLGKDLIKLEDRDTDRGLNATFLLSTGDASRLTQALDSRGLRNRVSCTPKHPPTKLSLAAQPANLEIDSAGRLVEPSQIERIENLSQFYRTDDPSDDIQSAGDFDEFIAAVEVTSQPMNPFASGSQDDQIVDADRLSTTNLGSGNFFEKAPVSATTKPIVLARTGSQVIRDAVFGGSLDDLSEISTECDSPTPRSNMLRHSSTSTSINLVRGRLSFEPVSAQKEAGRVGRGRVGKVILDSDDDSPPPRPPANSRLRPANKLLLREPTADDVLEEFPIASLASVPLEPPLTPPSQQDKNARSSFSGLGPQSASTKVLRFSHAIPAPDFNAALSSPAVATKGVLKSALVKKTLAPALPADGALLDSSPPRAPPVQKARAGKPATSKVGDPLYDLIPPSSSPTPGVKRSVKGALRKKGELVSAAKLAKQDSPPSAAAASTKSSKRKALADVETDENVPPGAVDSEPARPAKRARTAETTRAPTPPSPIEQEDVKPKLFSDAEAQVLRPAMRARRTYHARKGRTSSPVTGSDAGSKALFVDYDALPSPPRATAAAAASSSVRSTPPRQAKTKAAEARASEAKAAETDADRGAKRARGGKADASETVGKGVKAEKSDKVVKAEKVAKSKTEKTTKPEKATKPEKSVKTEKAKKSTTKSKVVEKTGETENSASRVLELDEPAACAPPPRGPPRPRRLGASTIKDKAKENAKQVETNPESPSRPVRASARAAAAAAEKRRAQEDGQRDVTNDIADCIDAAADPAEAASLDDVAEMPPLFGAWQPKSDDVGLMRASESTKTPMIETKGTHSATKKSSKTPWDTLAEQTVLDDRITAKIPLLPVADVSGTTIADDASVESSPGSFADVTLVQPPSPIILPKKVVSTSTPKFAVQTTTSTKQTVIESGVDVRDQSMPLRPVLSKPSPITIKCEVETIDLTMDSPPKAPKRPKIEGPRRRSPRLASPPAPPPVVDNTDVEEGIAESDVVPVQQYLPEPPPRPAVRPTVRFVSESLQSTNEAGEGWNDHVQRPPLSQVMKPSLPFSKKQAARRKQEMEEAVAAEDHAAPASVYSSDPCVQRIVEVLFDLNEVLVQSVVNKFEGLREEVRVGRDELLRRAADDLHAMRAESVVNFNRLVDLEAEYATVGRNVIHGTEDWMKVNQEICRELSAAIETHDRSMLSKKMPATLVSLKL</sequence>
<dbReference type="InParanoid" id="A0A5C3PQI7"/>
<organism evidence="2 3">
    <name type="scientific">Polyporus arcularius HHB13444</name>
    <dbReference type="NCBI Taxonomy" id="1314778"/>
    <lineage>
        <taxon>Eukaryota</taxon>
        <taxon>Fungi</taxon>
        <taxon>Dikarya</taxon>
        <taxon>Basidiomycota</taxon>
        <taxon>Agaricomycotina</taxon>
        <taxon>Agaricomycetes</taxon>
        <taxon>Polyporales</taxon>
        <taxon>Polyporaceae</taxon>
        <taxon>Polyporus</taxon>
    </lineage>
</organism>
<dbReference type="PANTHER" id="PTHR48125">
    <property type="entry name" value="LP07818P1"/>
    <property type="match status" value="1"/>
</dbReference>
<feature type="compositionally biased region" description="Low complexity" evidence="1">
    <location>
        <begin position="912"/>
        <end position="929"/>
    </location>
</feature>
<feature type="compositionally biased region" description="Basic and acidic residues" evidence="1">
    <location>
        <begin position="1062"/>
        <end position="1071"/>
    </location>
</feature>
<dbReference type="STRING" id="1314778.A0A5C3PQI7"/>